<dbReference type="EMBL" id="BMHA01000002">
    <property type="protein sequence ID" value="GGI03902.1"/>
    <property type="molecule type" value="Genomic_DNA"/>
</dbReference>
<dbReference type="Proteomes" id="UP000650511">
    <property type="component" value="Unassembled WGS sequence"/>
</dbReference>
<evidence type="ECO:0008006" key="5">
    <source>
        <dbReference type="Google" id="ProtNLM"/>
    </source>
</evidence>
<sequence>MAERERLTNKERRNQAREERKRQEAEAAKKRKTSTIRNGLITAVIVGVVGAVVLQAFLGGPTAIDEAILINSEEVADARAAAGCEVLVDREPLPDRTHFEANAAPAADAIYGDVRPTHSGPHTVQFHPLVTAGAGSQLDERSTTHNLEHGSVIAWYDPDQVEGGVTDEMGTWSETLNANGFRVDRGGVGIFVSPYTEPGISSGQAIAFRAWGVAMDCDTWDEDVANAFVIDHFGMHGIAPERVFGPFPEDVLEYEDIEVGDNVEAPIDDQLMEGVPSDGGVETDEDATDSAEEGEIDTGGAEQPDEDTAQDTAPDAPDTDADDAADTDADATDE</sequence>
<name>A0A8J3AC35_9ACTN</name>
<organism evidence="3 4">
    <name type="scientific">Egicoccus halophilus</name>
    <dbReference type="NCBI Taxonomy" id="1670830"/>
    <lineage>
        <taxon>Bacteria</taxon>
        <taxon>Bacillati</taxon>
        <taxon>Actinomycetota</taxon>
        <taxon>Nitriliruptoria</taxon>
        <taxon>Egicoccales</taxon>
        <taxon>Egicoccaceae</taxon>
        <taxon>Egicoccus</taxon>
    </lineage>
</organism>
<keyword evidence="4" id="KW-1185">Reference proteome</keyword>
<reference evidence="3" key="1">
    <citation type="journal article" date="2014" name="Int. J. Syst. Evol. Microbiol.">
        <title>Complete genome sequence of Corynebacterium casei LMG S-19264T (=DSM 44701T), isolated from a smear-ripened cheese.</title>
        <authorList>
            <consortium name="US DOE Joint Genome Institute (JGI-PGF)"/>
            <person name="Walter F."/>
            <person name="Albersmeier A."/>
            <person name="Kalinowski J."/>
            <person name="Ruckert C."/>
        </authorList>
    </citation>
    <scope>NUCLEOTIDE SEQUENCE</scope>
    <source>
        <strain evidence="3">CGMCC 1.14988</strain>
    </source>
</reference>
<accession>A0A8J3AC35</accession>
<feature type="compositionally biased region" description="Acidic residues" evidence="1">
    <location>
        <begin position="317"/>
        <end position="334"/>
    </location>
</feature>
<evidence type="ECO:0000256" key="1">
    <source>
        <dbReference type="SAM" id="MobiDB-lite"/>
    </source>
</evidence>
<gene>
    <name evidence="3" type="ORF">GCM10011354_06370</name>
</gene>
<evidence type="ECO:0000313" key="3">
    <source>
        <dbReference type="EMBL" id="GGI03902.1"/>
    </source>
</evidence>
<proteinExistence type="predicted"/>
<dbReference type="RefSeq" id="WP_165404151.1">
    <property type="nucleotide sequence ID" value="NZ_BMHA01000002.1"/>
</dbReference>
<dbReference type="AlphaFoldDB" id="A0A8J3AC35"/>
<dbReference type="Pfam" id="PF11303">
    <property type="entry name" value="DUF3105"/>
    <property type="match status" value="1"/>
</dbReference>
<comment type="caution">
    <text evidence="3">The sequence shown here is derived from an EMBL/GenBank/DDBJ whole genome shotgun (WGS) entry which is preliminary data.</text>
</comment>
<feature type="compositionally biased region" description="Acidic residues" evidence="1">
    <location>
        <begin position="281"/>
        <end position="296"/>
    </location>
</feature>
<evidence type="ECO:0000313" key="4">
    <source>
        <dbReference type="Proteomes" id="UP000650511"/>
    </source>
</evidence>
<keyword evidence="2" id="KW-0472">Membrane</keyword>
<dbReference type="InterPro" id="IPR021454">
    <property type="entry name" value="DUF3105"/>
</dbReference>
<protein>
    <recommendedName>
        <fullName evidence="5">DUF3105 domain-containing protein</fullName>
    </recommendedName>
</protein>
<keyword evidence="2" id="KW-1133">Transmembrane helix</keyword>
<evidence type="ECO:0000256" key="2">
    <source>
        <dbReference type="SAM" id="Phobius"/>
    </source>
</evidence>
<reference evidence="3" key="2">
    <citation type="submission" date="2020-09" db="EMBL/GenBank/DDBJ databases">
        <authorList>
            <person name="Sun Q."/>
            <person name="Zhou Y."/>
        </authorList>
    </citation>
    <scope>NUCLEOTIDE SEQUENCE</scope>
    <source>
        <strain evidence="3">CGMCC 1.14988</strain>
    </source>
</reference>
<feature type="transmembrane region" description="Helical" evidence="2">
    <location>
        <begin position="39"/>
        <end position="58"/>
    </location>
</feature>
<feature type="region of interest" description="Disordered" evidence="1">
    <location>
        <begin position="263"/>
        <end position="334"/>
    </location>
</feature>
<feature type="compositionally biased region" description="Basic and acidic residues" evidence="1">
    <location>
        <begin position="1"/>
        <end position="28"/>
    </location>
</feature>
<feature type="region of interest" description="Disordered" evidence="1">
    <location>
        <begin position="1"/>
        <end position="33"/>
    </location>
</feature>
<keyword evidence="2" id="KW-0812">Transmembrane</keyword>